<dbReference type="EC" id="6.2.1.3" evidence="9"/>
<gene>
    <name evidence="9" type="primary">acs6</name>
</gene>
<proteinExistence type="evidence at transcript level"/>
<dbReference type="InterPro" id="IPR000873">
    <property type="entry name" value="AMP-dep_synth/lig_dom"/>
</dbReference>
<dbReference type="GO" id="GO:0005524">
    <property type="term" value="F:ATP binding"/>
    <property type="evidence" value="ECO:0007669"/>
    <property type="project" value="UniProtKB-KW"/>
</dbReference>
<dbReference type="GO" id="GO:0004467">
    <property type="term" value="F:long-chain fatty acid-CoA ligase activity"/>
    <property type="evidence" value="ECO:0007669"/>
    <property type="project" value="UniProtKB-EC"/>
</dbReference>
<dbReference type="Pfam" id="PF00501">
    <property type="entry name" value="AMP-binding"/>
    <property type="match status" value="1"/>
</dbReference>
<dbReference type="Gene3D" id="3.40.50.12780">
    <property type="entry name" value="N-terminal domain of ligase-like"/>
    <property type="match status" value="1"/>
</dbReference>
<keyword evidence="6" id="KW-0067">ATP-binding</keyword>
<dbReference type="KEGG" id="bna:106372084"/>
<organism evidence="9">
    <name type="scientific">Brassica napus</name>
    <name type="common">Rape</name>
    <dbReference type="NCBI Taxonomy" id="3708"/>
    <lineage>
        <taxon>Eukaryota</taxon>
        <taxon>Viridiplantae</taxon>
        <taxon>Streptophyta</taxon>
        <taxon>Embryophyta</taxon>
        <taxon>Tracheophyta</taxon>
        <taxon>Spermatophyta</taxon>
        <taxon>Magnoliopsida</taxon>
        <taxon>eudicotyledons</taxon>
        <taxon>Gunneridae</taxon>
        <taxon>Pentapetalae</taxon>
        <taxon>rosids</taxon>
        <taxon>malvids</taxon>
        <taxon>Brassicales</taxon>
        <taxon>Brassicaceae</taxon>
        <taxon>Brassiceae</taxon>
        <taxon>Brassica</taxon>
    </lineage>
</organism>
<protein>
    <submittedName>
        <fullName evidence="9">Long chain acyl-CoA synthetase</fullName>
        <ecNumber evidence="9">6.2.1.3</ecNumber>
    </submittedName>
</protein>
<dbReference type="GeneID" id="106372084"/>
<dbReference type="PROSITE" id="PS00455">
    <property type="entry name" value="AMP_BINDING"/>
    <property type="match status" value="1"/>
</dbReference>
<dbReference type="AlphaFoldDB" id="Q9FNT6"/>
<comment type="similarity">
    <text evidence="3">Belongs to the ATP-dependent AMP-binding enzyme family.</text>
</comment>
<comment type="pathway">
    <text evidence="2">Lipid metabolism; fatty acid metabolism.</text>
</comment>
<evidence type="ECO:0000313" key="9">
    <source>
        <dbReference type="EMBL" id="CAC19877.1"/>
    </source>
</evidence>
<accession>Q9FNT6</accession>
<evidence type="ECO:0000256" key="7">
    <source>
        <dbReference type="ARBA" id="ARBA00036813"/>
    </source>
</evidence>
<dbReference type="EMBL" id="AJ401089">
    <property type="protein sequence ID" value="CAC19877.1"/>
    <property type="molecule type" value="mRNA"/>
</dbReference>
<comment type="catalytic activity">
    <reaction evidence="7">
        <text>a long-chain fatty acid + ATP + CoA = a long-chain fatty acyl-CoA + AMP + diphosphate</text>
        <dbReference type="Rhea" id="RHEA:15421"/>
        <dbReference type="ChEBI" id="CHEBI:30616"/>
        <dbReference type="ChEBI" id="CHEBI:33019"/>
        <dbReference type="ChEBI" id="CHEBI:57287"/>
        <dbReference type="ChEBI" id="CHEBI:57560"/>
        <dbReference type="ChEBI" id="CHEBI:83139"/>
        <dbReference type="ChEBI" id="CHEBI:456215"/>
        <dbReference type="EC" id="6.2.1.3"/>
    </reaction>
</comment>
<evidence type="ECO:0000256" key="5">
    <source>
        <dbReference type="ARBA" id="ARBA00022741"/>
    </source>
</evidence>
<evidence type="ECO:0000256" key="3">
    <source>
        <dbReference type="ARBA" id="ARBA00006432"/>
    </source>
</evidence>
<sequence>MIPYAAGVIVPLALTLLVRNAKKDKKRGVVVDDVGGEPGHTVRNHRFKDPVSSHWEDISTLPELFEISCKSHSDRFFLGTRRLIAREVETSEDGKVFEKLHLGDYEWKTFGETLEAVCSFASGLVQIGHKSEERVAIFADTREEWFIALQGCFRRNVTVVTIYSSLGEEALCHSLNETEVTTVICGNKELKKLMDISQQLETVKRVICMDDEFPSEASSTWTTTSLADVQKLGRESPVDPSFPLSADVAVIMYTSGSTGLPKGVMMTHGNVLATVSAVMTIVPDLGKRDTYMAYLPLAHILELAAESVMATIGSAIGYGSPLTLTDTSNKIKKGTKGDVTALKPTIMTAVPAILDRVRDGVRKKVDAKGGAAKKLFDFAYARRLSAINGSWFGAWGLEKLLWDVLVFGKIRAVLGGQLRYLLSGGAPLSGDTQRFINICVGAPIGQGYGLTETCAGGTFSEFDDTSVGRVGAPLPCSFVKLIDWPEGGYLISDKPMPRGEIVIGGSNITLGYFKNEEKTKEVYKVDEKGMRWFYTGDIGQFHPDGCLEIIDRKKDIVKLQHGEYVSLGKVEAALSISPYVENIMVHADPFYSYCVALVVAAQQTLEGWASKQGIEFTNFEELCAKEQPVKEVYASLVKAAKQSRLEKFEIPAKIKVLAAPWTPESGLVTAALKLKRDVIRKEFSEDLTKLYAS</sequence>
<reference evidence="9" key="1">
    <citation type="submission" date="2000-06" db="EMBL/GenBank/DDBJ databases">
        <title>Characterisation of a long chain acyl-CoA synthetase which is expressed in lipogenic tissues of Brassica napus L.</title>
        <authorList>
            <person name="Pongdontri P."/>
            <person name="Hills M.J."/>
        </authorList>
    </citation>
    <scope>NUCLEOTIDE SEQUENCE</scope>
</reference>
<evidence type="ECO:0000256" key="1">
    <source>
        <dbReference type="ARBA" id="ARBA00001946"/>
    </source>
</evidence>
<evidence type="ECO:0000259" key="8">
    <source>
        <dbReference type="Pfam" id="PF00501"/>
    </source>
</evidence>
<dbReference type="OrthoDB" id="1700726at2759"/>
<dbReference type="PANTHER" id="PTHR43272:SF83">
    <property type="entry name" value="ACYL-COA SYNTHETASE LONG-CHAIN, ISOFORM J"/>
    <property type="match status" value="1"/>
</dbReference>
<dbReference type="PANTHER" id="PTHR43272">
    <property type="entry name" value="LONG-CHAIN-FATTY-ACID--COA LIGASE"/>
    <property type="match status" value="1"/>
</dbReference>
<keyword evidence="5" id="KW-0547">Nucleotide-binding</keyword>
<dbReference type="InterPro" id="IPR042099">
    <property type="entry name" value="ANL_N_sf"/>
</dbReference>
<feature type="domain" description="AMP-dependent synthetase/ligase" evidence="8">
    <location>
        <begin position="102"/>
        <end position="513"/>
    </location>
</feature>
<dbReference type="InterPro" id="IPR020845">
    <property type="entry name" value="AMP-binding_CS"/>
</dbReference>
<dbReference type="BRENDA" id="6.2.1.3">
    <property type="organism ID" value="944"/>
</dbReference>
<dbReference type="SMR" id="Q9FNT6"/>
<keyword evidence="4 9" id="KW-0436">Ligase</keyword>
<name>Q9FNT6_BRANA</name>
<dbReference type="SUPFAM" id="SSF56801">
    <property type="entry name" value="Acetyl-CoA synthetase-like"/>
    <property type="match status" value="1"/>
</dbReference>
<comment type="cofactor">
    <cofactor evidence="1">
        <name>Mg(2+)</name>
        <dbReference type="ChEBI" id="CHEBI:18420"/>
    </cofactor>
</comment>
<evidence type="ECO:0000256" key="2">
    <source>
        <dbReference type="ARBA" id="ARBA00004872"/>
    </source>
</evidence>
<evidence type="ECO:0000256" key="4">
    <source>
        <dbReference type="ARBA" id="ARBA00022598"/>
    </source>
</evidence>
<evidence type="ECO:0000256" key="6">
    <source>
        <dbReference type="ARBA" id="ARBA00022840"/>
    </source>
</evidence>
<dbReference type="RefSeq" id="NP_001303207.1">
    <property type="nucleotide sequence ID" value="NM_001316278.1"/>
</dbReference>